<proteinExistence type="predicted"/>
<reference evidence="3" key="1">
    <citation type="journal article" date="2019" name="Int. J. Syst. Evol. Microbiol.">
        <title>The Global Catalogue of Microorganisms (GCM) 10K type strain sequencing project: providing services to taxonomists for standard genome sequencing and annotation.</title>
        <authorList>
            <consortium name="The Broad Institute Genomics Platform"/>
            <consortium name="The Broad Institute Genome Sequencing Center for Infectious Disease"/>
            <person name="Wu L."/>
            <person name="Ma J."/>
        </authorList>
    </citation>
    <scope>NUCLEOTIDE SEQUENCE [LARGE SCALE GENOMIC DNA]</scope>
    <source>
        <strain evidence="3">CGMCC 4.7400</strain>
    </source>
</reference>
<name>A0ABW2WHC8_9ACTN</name>
<sequence>MSDERTGAGRPHDDGRPEDRAETAREEVLREIEKIERRTRDTDEQRAHRGEAGEAITPNVEAQEESQGD</sequence>
<accession>A0ABW2WHC8</accession>
<dbReference type="RefSeq" id="WP_381616464.1">
    <property type="nucleotide sequence ID" value="NZ_JBHTEB010000001.1"/>
</dbReference>
<evidence type="ECO:0008006" key="4">
    <source>
        <dbReference type="Google" id="ProtNLM"/>
    </source>
</evidence>
<dbReference type="EMBL" id="JBHTEB010000001">
    <property type="protein sequence ID" value="MFD0318827.1"/>
    <property type="molecule type" value="Genomic_DNA"/>
</dbReference>
<evidence type="ECO:0000313" key="3">
    <source>
        <dbReference type="Proteomes" id="UP001597023"/>
    </source>
</evidence>
<protein>
    <recommendedName>
        <fullName evidence="4">Small hydrophilic protein</fullName>
    </recommendedName>
</protein>
<gene>
    <name evidence="2" type="ORF">ACFQZ6_32370</name>
</gene>
<feature type="compositionally biased region" description="Basic and acidic residues" evidence="1">
    <location>
        <begin position="1"/>
        <end position="52"/>
    </location>
</feature>
<feature type="region of interest" description="Disordered" evidence="1">
    <location>
        <begin position="1"/>
        <end position="69"/>
    </location>
</feature>
<comment type="caution">
    <text evidence="2">The sequence shown here is derived from an EMBL/GenBank/DDBJ whole genome shotgun (WGS) entry which is preliminary data.</text>
</comment>
<keyword evidence="3" id="KW-1185">Reference proteome</keyword>
<evidence type="ECO:0000313" key="2">
    <source>
        <dbReference type="EMBL" id="MFD0318827.1"/>
    </source>
</evidence>
<evidence type="ECO:0000256" key="1">
    <source>
        <dbReference type="SAM" id="MobiDB-lite"/>
    </source>
</evidence>
<dbReference type="Proteomes" id="UP001597023">
    <property type="component" value="Unassembled WGS sequence"/>
</dbReference>
<organism evidence="2 3">
    <name type="scientific">Streptomyces flavalbus</name>
    <dbReference type="NCBI Taxonomy" id="2665155"/>
    <lineage>
        <taxon>Bacteria</taxon>
        <taxon>Bacillati</taxon>
        <taxon>Actinomycetota</taxon>
        <taxon>Actinomycetes</taxon>
        <taxon>Kitasatosporales</taxon>
        <taxon>Streptomycetaceae</taxon>
        <taxon>Streptomyces</taxon>
    </lineage>
</organism>